<keyword evidence="4" id="KW-0223">Dioxygenase</keyword>
<evidence type="ECO:0000256" key="9">
    <source>
        <dbReference type="SAM" id="MobiDB-lite"/>
    </source>
</evidence>
<dbReference type="SUPFAM" id="SSF50022">
    <property type="entry name" value="ISP domain"/>
    <property type="match status" value="1"/>
</dbReference>
<feature type="region of interest" description="Disordered" evidence="9">
    <location>
        <begin position="404"/>
        <end position="423"/>
    </location>
</feature>
<keyword evidence="3" id="KW-0479">Metal-binding</keyword>
<dbReference type="EMBL" id="JAAXLA010000011">
    <property type="protein sequence ID" value="NMH97345.1"/>
    <property type="molecule type" value="Genomic_DNA"/>
</dbReference>
<evidence type="ECO:0000313" key="12">
    <source>
        <dbReference type="Proteomes" id="UP000820669"/>
    </source>
</evidence>
<keyword evidence="7" id="KW-0411">Iron-sulfur</keyword>
<dbReference type="Gene3D" id="2.102.10.10">
    <property type="entry name" value="Rieske [2Fe-2S] iron-sulphur domain"/>
    <property type="match status" value="1"/>
</dbReference>
<proteinExistence type="inferred from homology"/>
<evidence type="ECO:0000259" key="10">
    <source>
        <dbReference type="PROSITE" id="PS51296"/>
    </source>
</evidence>
<keyword evidence="2" id="KW-0001">2Fe-2S</keyword>
<dbReference type="InterPro" id="IPR036922">
    <property type="entry name" value="Rieske_2Fe-2S_sf"/>
</dbReference>
<evidence type="ECO:0000256" key="5">
    <source>
        <dbReference type="ARBA" id="ARBA00023002"/>
    </source>
</evidence>
<comment type="similarity">
    <text evidence="1">Belongs to the bacterial ring-hydroxylating dioxygenase alpha subunit family.</text>
</comment>
<dbReference type="SUPFAM" id="SSF55961">
    <property type="entry name" value="Bet v1-like"/>
    <property type="match status" value="1"/>
</dbReference>
<comment type="caution">
    <text evidence="11">The sequence shown here is derived from an EMBL/GenBank/DDBJ whole genome shotgun (WGS) entry which is preliminary data.</text>
</comment>
<dbReference type="PROSITE" id="PS00570">
    <property type="entry name" value="RING_HYDROXYL_ALPHA"/>
    <property type="match status" value="1"/>
</dbReference>
<dbReference type="PANTHER" id="PTHR43756">
    <property type="entry name" value="CHOLINE MONOOXYGENASE, CHLOROPLASTIC"/>
    <property type="match status" value="1"/>
</dbReference>
<keyword evidence="8" id="KW-0520">NAD</keyword>
<evidence type="ECO:0000256" key="7">
    <source>
        <dbReference type="ARBA" id="ARBA00023014"/>
    </source>
</evidence>
<evidence type="ECO:0000256" key="3">
    <source>
        <dbReference type="ARBA" id="ARBA00022723"/>
    </source>
</evidence>
<dbReference type="Pfam" id="PF00848">
    <property type="entry name" value="Ring_hydroxyl_A"/>
    <property type="match status" value="1"/>
</dbReference>
<keyword evidence="12" id="KW-1185">Reference proteome</keyword>
<dbReference type="Proteomes" id="UP000820669">
    <property type="component" value="Unassembled WGS sequence"/>
</dbReference>
<evidence type="ECO:0000256" key="6">
    <source>
        <dbReference type="ARBA" id="ARBA00023004"/>
    </source>
</evidence>
<feature type="domain" description="Rieske" evidence="10">
    <location>
        <begin position="31"/>
        <end position="115"/>
    </location>
</feature>
<keyword evidence="5" id="KW-0560">Oxidoreductase</keyword>
<dbReference type="InterPro" id="IPR001663">
    <property type="entry name" value="Rng_hydr_dOase-A"/>
</dbReference>
<accession>A0ABX1S709</accession>
<protein>
    <submittedName>
        <fullName evidence="11">Rieske 2Fe-2S domain-containing protein</fullName>
    </submittedName>
</protein>
<evidence type="ECO:0000256" key="1">
    <source>
        <dbReference type="ARBA" id="ARBA00008751"/>
    </source>
</evidence>
<dbReference type="PRINTS" id="PR00090">
    <property type="entry name" value="RNGDIOXGNASE"/>
</dbReference>
<evidence type="ECO:0000313" key="11">
    <source>
        <dbReference type="EMBL" id="NMH97345.1"/>
    </source>
</evidence>
<dbReference type="InterPro" id="IPR015881">
    <property type="entry name" value="ARHD_Rieske_2Fe_2S"/>
</dbReference>
<gene>
    <name evidence="11" type="ORF">HF526_08465</name>
</gene>
<dbReference type="Gene3D" id="3.90.380.10">
    <property type="entry name" value="Naphthalene 1,2-dioxygenase Alpha Subunit, Chain A, domain 1"/>
    <property type="match status" value="1"/>
</dbReference>
<dbReference type="InterPro" id="IPR017941">
    <property type="entry name" value="Rieske_2Fe-2S"/>
</dbReference>
<organism evidence="11 12">
    <name type="scientific">Pseudonocardia acidicola</name>
    <dbReference type="NCBI Taxonomy" id="2724939"/>
    <lineage>
        <taxon>Bacteria</taxon>
        <taxon>Bacillati</taxon>
        <taxon>Actinomycetota</taxon>
        <taxon>Actinomycetes</taxon>
        <taxon>Pseudonocardiales</taxon>
        <taxon>Pseudonocardiaceae</taxon>
        <taxon>Pseudonocardia</taxon>
    </lineage>
</organism>
<evidence type="ECO:0000256" key="8">
    <source>
        <dbReference type="ARBA" id="ARBA00023027"/>
    </source>
</evidence>
<dbReference type="InterPro" id="IPR015879">
    <property type="entry name" value="Ring_hydroxy_dOase_asu_C_dom"/>
</dbReference>
<reference evidence="11 12" key="1">
    <citation type="submission" date="2020-04" db="EMBL/GenBank/DDBJ databases">
        <authorList>
            <person name="Klaysubun C."/>
            <person name="Duangmal K."/>
            <person name="Lipun K."/>
        </authorList>
    </citation>
    <scope>NUCLEOTIDE SEQUENCE [LARGE SCALE GENOMIC DNA]</scope>
    <source>
        <strain evidence="11 12">K10HN5</strain>
    </source>
</reference>
<dbReference type="RefSeq" id="WP_169380791.1">
    <property type="nucleotide sequence ID" value="NZ_JAAXLA010000011.1"/>
</dbReference>
<keyword evidence="6" id="KW-0408">Iron</keyword>
<evidence type="ECO:0000256" key="4">
    <source>
        <dbReference type="ARBA" id="ARBA00022964"/>
    </source>
</evidence>
<sequence>MDWQNGLVAPAIHFDEDLYRLEADRVFSRAWLVVGHEDMVRKPGDYITNYMGEVPVIVVRDAAGQIRVLVNKCAHRGNQVCLFDRGNVKGFTCSYHGWSFGLDGTLTGAPMEQMLYRGQLDKTAWGLEEAAKIANFHGLLLASFDPDAPELHEWLGEDVRWWLENFVLGTPLGGLEALPGWHRYRSPGNWKLISENFIGDDYHVYSATHVAWLGIMQEFKEKGITIPITSYPGYAEPPMYEASSGYGRGCPMGMGMVLADNDSMYHRDLAEAKELGPEAVEWVEYRQQKLLEVVKDRPVKPYSFMNGLLFPNMGLMGFFSPMLGRHFQMFHPRGPLEHECWQWTMVEREAPQVVKDLAIQRVYQGQHMAGLIAPDDVENLERMVEAGRAERNWQRPFHYGLQAGHEDEGPQGLPGNLGPNPSEVNQRQFYRFWLELMERN</sequence>
<evidence type="ECO:0000256" key="2">
    <source>
        <dbReference type="ARBA" id="ARBA00022714"/>
    </source>
</evidence>
<dbReference type="Pfam" id="PF00355">
    <property type="entry name" value="Rieske"/>
    <property type="match status" value="1"/>
</dbReference>
<feature type="compositionally biased region" description="Low complexity" evidence="9">
    <location>
        <begin position="410"/>
        <end position="421"/>
    </location>
</feature>
<name>A0ABX1S709_9PSEU</name>
<dbReference type="PROSITE" id="PS51296">
    <property type="entry name" value="RIESKE"/>
    <property type="match status" value="1"/>
</dbReference>
<dbReference type="PANTHER" id="PTHR43756:SF1">
    <property type="entry name" value="3-PHENYLPROPIONATE_CINNAMIC ACID DIOXYGENASE SUBUNIT ALPHA"/>
    <property type="match status" value="1"/>
</dbReference>